<comment type="caution">
    <text evidence="1">The sequence shown here is derived from an EMBL/GenBank/DDBJ whole genome shotgun (WGS) entry which is preliminary data.</text>
</comment>
<gene>
    <name evidence="1" type="ORF">NJ959_04070</name>
</gene>
<accession>A0AAE3GPW4</accession>
<dbReference type="EMBL" id="JAMZMM010000022">
    <property type="protein sequence ID" value="MCP2727653.1"/>
    <property type="molecule type" value="Genomic_DNA"/>
</dbReference>
<organism evidence="1 2">
    <name type="scientific">Limnofasciculus baicalensis BBK-W-15</name>
    <dbReference type="NCBI Taxonomy" id="2699891"/>
    <lineage>
        <taxon>Bacteria</taxon>
        <taxon>Bacillati</taxon>
        <taxon>Cyanobacteriota</taxon>
        <taxon>Cyanophyceae</taxon>
        <taxon>Coleofasciculales</taxon>
        <taxon>Coleofasciculaceae</taxon>
        <taxon>Limnofasciculus</taxon>
        <taxon>Limnofasciculus baicalensis</taxon>
    </lineage>
</organism>
<keyword evidence="2" id="KW-1185">Reference proteome</keyword>
<evidence type="ECO:0000313" key="2">
    <source>
        <dbReference type="Proteomes" id="UP001204953"/>
    </source>
</evidence>
<reference evidence="1" key="1">
    <citation type="submission" date="2022-06" db="EMBL/GenBank/DDBJ databases">
        <title>New cyanobacteria of genus Symplocastrum in benthos of Lake Baikal.</title>
        <authorList>
            <person name="Sorokovikova E."/>
            <person name="Tikhonova I."/>
            <person name="Krasnopeev A."/>
            <person name="Evseev P."/>
            <person name="Gladkikh A."/>
            <person name="Belykh O."/>
        </authorList>
    </citation>
    <scope>NUCLEOTIDE SEQUENCE</scope>
    <source>
        <strain evidence="1">BBK-W-15</strain>
    </source>
</reference>
<sequence>MVLAGSLATWEEMPLTAKLVLATVMNCSNLSWRFWAVDSAARFSLLSQLLVTENVSH</sequence>
<dbReference type="Proteomes" id="UP001204953">
    <property type="component" value="Unassembled WGS sequence"/>
</dbReference>
<name>A0AAE3GPW4_9CYAN</name>
<evidence type="ECO:0000313" key="1">
    <source>
        <dbReference type="EMBL" id="MCP2727653.1"/>
    </source>
</evidence>
<proteinExistence type="predicted"/>
<protein>
    <submittedName>
        <fullName evidence="1">Uncharacterized protein</fullName>
    </submittedName>
</protein>
<dbReference type="AlphaFoldDB" id="A0AAE3GPW4"/>